<keyword evidence="5 6" id="KW-0233">DNA recombination</keyword>
<keyword evidence="10" id="KW-1185">Reference proteome</keyword>
<dbReference type="PANTHER" id="PTHR38103:SF1">
    <property type="entry name" value="RECOMBINATION-ASSOCIATED PROTEIN RDGC"/>
    <property type="match status" value="1"/>
</dbReference>
<sequence length="301" mass="33574">MWFRNLRVYQFTQPFSLPDDLDAQLEQYPFNPCGRHQLASFGFVSPFGERSEVLHHKVGQNVLICAKKEEKVLPASAINAMLDDKAEAYAQEHARPMPKKERSALKEDIVHEMLPQAFSRFSVIWAYIDLAGQRLLVDSSASAKAEDFNSLLRGALGSLAVKPWGAQQSGDVFFTEWLQQQAAPTPFELGTEAELKGLGDEPASVRLKQQDLTSEEVQSHLAHAKVATKLGLVWDNHMSFVLEDDYAIKRLQFSDVVKEKNDDMAGADKADQLDADFTLMALECNALMDELATALGQTNDD</sequence>
<evidence type="ECO:0000313" key="9">
    <source>
        <dbReference type="Proteomes" id="UP000249203"/>
    </source>
</evidence>
<comment type="function">
    <text evidence="6">May be involved in recombination.</text>
</comment>
<reference evidence="7 9" key="2">
    <citation type="submission" date="2018-06" db="EMBL/GenBank/DDBJ databases">
        <title>Genomic Encyclopedia of Type Strains, Phase III (KMG-III): the genomes of soil and plant-associated and newly described type strains.</title>
        <authorList>
            <person name="Whitman W."/>
        </authorList>
    </citation>
    <scope>NUCLEOTIDE SEQUENCE [LARGE SCALE GENOMIC DNA]</scope>
    <source>
        <strain evidence="7 9">CGMCC 1.15366</strain>
    </source>
</reference>
<comment type="caution">
    <text evidence="7">The sequence shown here is derived from an EMBL/GenBank/DDBJ whole genome shotgun (WGS) entry which is preliminary data.</text>
</comment>
<dbReference type="NCBIfam" id="NF001462">
    <property type="entry name" value="PRK00321.1-3"/>
    <property type="match status" value="1"/>
</dbReference>
<evidence type="ECO:0000313" key="7">
    <source>
        <dbReference type="EMBL" id="RAJ95392.1"/>
    </source>
</evidence>
<evidence type="ECO:0000256" key="5">
    <source>
        <dbReference type="ARBA" id="ARBA00023172"/>
    </source>
</evidence>
<gene>
    <name evidence="6" type="primary">rdgC</name>
    <name evidence="7" type="ORF">B0I24_11075</name>
    <name evidence="8" type="ORF">CWE07_10655</name>
</gene>
<keyword evidence="4 6" id="KW-0963">Cytoplasm</keyword>
<dbReference type="GO" id="GO:0000018">
    <property type="term" value="P:regulation of DNA recombination"/>
    <property type="evidence" value="ECO:0007669"/>
    <property type="project" value="TreeGrafter"/>
</dbReference>
<proteinExistence type="inferred from homology"/>
<dbReference type="GO" id="GO:0006310">
    <property type="term" value="P:DNA recombination"/>
    <property type="evidence" value="ECO:0007669"/>
    <property type="project" value="UniProtKB-UniRule"/>
</dbReference>
<name>A0A327WRL3_9GAMM</name>
<dbReference type="GO" id="GO:0005737">
    <property type="term" value="C:cytoplasm"/>
    <property type="evidence" value="ECO:0007669"/>
    <property type="project" value="UniProtKB-UniRule"/>
</dbReference>
<protein>
    <recommendedName>
        <fullName evidence="3 6">Recombination-associated protein RdgC</fullName>
    </recommendedName>
</protein>
<evidence type="ECO:0000256" key="6">
    <source>
        <dbReference type="HAMAP-Rule" id="MF_00194"/>
    </source>
</evidence>
<comment type="subcellular location">
    <subcellularLocation>
        <location evidence="1 6">Cytoplasm</location>
        <location evidence="1 6">Nucleoid</location>
    </subcellularLocation>
</comment>
<evidence type="ECO:0000256" key="2">
    <source>
        <dbReference type="ARBA" id="ARBA00008657"/>
    </source>
</evidence>
<dbReference type="NCBIfam" id="NF001464">
    <property type="entry name" value="PRK00321.1-5"/>
    <property type="match status" value="1"/>
</dbReference>
<dbReference type="Proteomes" id="UP000249203">
    <property type="component" value="Unassembled WGS sequence"/>
</dbReference>
<dbReference type="EMBL" id="QLMD01000010">
    <property type="protein sequence ID" value="RAJ95392.1"/>
    <property type="molecule type" value="Genomic_DNA"/>
</dbReference>
<comment type="similarity">
    <text evidence="2 6">Belongs to the RdgC family.</text>
</comment>
<evidence type="ECO:0000256" key="4">
    <source>
        <dbReference type="ARBA" id="ARBA00022490"/>
    </source>
</evidence>
<dbReference type="RefSeq" id="WP_111569905.1">
    <property type="nucleotide sequence ID" value="NZ_PIPK01000010.1"/>
</dbReference>
<dbReference type="HAMAP" id="MF_00194">
    <property type="entry name" value="RdgC"/>
    <property type="match status" value="1"/>
</dbReference>
<reference evidence="8 10" key="1">
    <citation type="journal article" date="2018" name="Front. Microbiol.">
        <title>Genome-Based Analysis Reveals the Taxonomy and Diversity of the Family Idiomarinaceae.</title>
        <authorList>
            <person name="Liu Y."/>
            <person name="Lai Q."/>
            <person name="Shao Z."/>
        </authorList>
    </citation>
    <scope>NUCLEOTIDE SEQUENCE [LARGE SCALE GENOMIC DNA]</scope>
    <source>
        <strain evidence="8 10">CF12-14</strain>
    </source>
</reference>
<dbReference type="GO" id="GO:0003690">
    <property type="term" value="F:double-stranded DNA binding"/>
    <property type="evidence" value="ECO:0007669"/>
    <property type="project" value="TreeGrafter"/>
</dbReference>
<accession>A0A327WRL3</accession>
<evidence type="ECO:0000256" key="3">
    <source>
        <dbReference type="ARBA" id="ARBA00022296"/>
    </source>
</evidence>
<dbReference type="Proteomes" id="UP000287865">
    <property type="component" value="Unassembled WGS sequence"/>
</dbReference>
<dbReference type="GO" id="GO:0043590">
    <property type="term" value="C:bacterial nucleoid"/>
    <property type="evidence" value="ECO:0007669"/>
    <property type="project" value="TreeGrafter"/>
</dbReference>
<evidence type="ECO:0000256" key="1">
    <source>
        <dbReference type="ARBA" id="ARBA00004453"/>
    </source>
</evidence>
<evidence type="ECO:0000313" key="10">
    <source>
        <dbReference type="Proteomes" id="UP000287865"/>
    </source>
</evidence>
<dbReference type="InterPro" id="IPR007476">
    <property type="entry name" value="RdgC"/>
</dbReference>
<dbReference type="AlphaFoldDB" id="A0A327WRL3"/>
<dbReference type="Pfam" id="PF04381">
    <property type="entry name" value="RdgC"/>
    <property type="match status" value="1"/>
</dbReference>
<dbReference type="EMBL" id="PIPK01000010">
    <property type="protein sequence ID" value="RUO22719.1"/>
    <property type="molecule type" value="Genomic_DNA"/>
</dbReference>
<dbReference type="OrthoDB" id="5290530at2"/>
<organism evidence="7 9">
    <name type="scientific">Aliidiomarina maris</name>
    <dbReference type="NCBI Taxonomy" id="531312"/>
    <lineage>
        <taxon>Bacteria</taxon>
        <taxon>Pseudomonadati</taxon>
        <taxon>Pseudomonadota</taxon>
        <taxon>Gammaproteobacteria</taxon>
        <taxon>Alteromonadales</taxon>
        <taxon>Idiomarinaceae</taxon>
        <taxon>Aliidiomarina</taxon>
    </lineage>
</organism>
<evidence type="ECO:0000313" key="8">
    <source>
        <dbReference type="EMBL" id="RUO22719.1"/>
    </source>
</evidence>
<dbReference type="PANTHER" id="PTHR38103">
    <property type="entry name" value="RECOMBINATION-ASSOCIATED PROTEIN RDGC"/>
    <property type="match status" value="1"/>
</dbReference>